<dbReference type="Proteomes" id="UP001060504">
    <property type="component" value="Unassembled WGS sequence"/>
</dbReference>
<feature type="compositionally biased region" description="Low complexity" evidence="7">
    <location>
        <begin position="391"/>
        <end position="400"/>
    </location>
</feature>
<feature type="compositionally biased region" description="Basic and acidic residues" evidence="7">
    <location>
        <begin position="421"/>
        <end position="430"/>
    </location>
</feature>
<keyword evidence="8" id="KW-0472">Membrane</keyword>
<dbReference type="EMBL" id="BPRH01000649">
    <property type="protein sequence ID" value="GJF10315.1"/>
    <property type="molecule type" value="Genomic_DNA"/>
</dbReference>
<dbReference type="SUPFAM" id="SSF56112">
    <property type="entry name" value="Protein kinase-like (PK-like)"/>
    <property type="match status" value="1"/>
</dbReference>
<evidence type="ECO:0000256" key="4">
    <source>
        <dbReference type="ARBA" id="ARBA00022741"/>
    </source>
</evidence>
<comment type="caution">
    <text evidence="10">The sequence shown here is derived from an EMBL/GenBank/DDBJ whole genome shotgun (WGS) entry which is preliminary data.</text>
</comment>
<dbReference type="Gene3D" id="3.30.200.20">
    <property type="entry name" value="Phosphorylase Kinase, domain 1"/>
    <property type="match status" value="1"/>
</dbReference>
<dbReference type="InterPro" id="IPR011009">
    <property type="entry name" value="Kinase-like_dom_sf"/>
</dbReference>
<accession>A0ABQ4V5Y3</accession>
<keyword evidence="6" id="KW-0067">ATP-binding</keyword>
<feature type="domain" description="Protein kinase" evidence="9">
    <location>
        <begin position="12"/>
        <end position="275"/>
    </location>
</feature>
<evidence type="ECO:0000259" key="9">
    <source>
        <dbReference type="PROSITE" id="PS50011"/>
    </source>
</evidence>
<evidence type="ECO:0000256" key="7">
    <source>
        <dbReference type="SAM" id="MobiDB-lite"/>
    </source>
</evidence>
<evidence type="ECO:0000256" key="3">
    <source>
        <dbReference type="ARBA" id="ARBA00022679"/>
    </source>
</evidence>
<keyword evidence="2" id="KW-0723">Serine/threonine-protein kinase</keyword>
<feature type="transmembrane region" description="Helical" evidence="8">
    <location>
        <begin position="313"/>
        <end position="335"/>
    </location>
</feature>
<evidence type="ECO:0000256" key="8">
    <source>
        <dbReference type="SAM" id="Phobius"/>
    </source>
</evidence>
<reference evidence="10 11" key="1">
    <citation type="submission" date="2021-08" db="EMBL/GenBank/DDBJ databases">
        <title>Draft genome sequence of Mycolicibacterium sp. NGTWS1702 strain.</title>
        <authorList>
            <person name="Matsumoto M."/>
            <person name="Tang B.C.C."/>
            <person name="Machida Y."/>
            <person name="Matoyama H."/>
            <person name="Kishihara T."/>
            <person name="Sato S."/>
            <person name="Kondo I."/>
            <person name="Sano M."/>
            <person name="Kato G."/>
        </authorList>
    </citation>
    <scope>NUCLEOTIDE SEQUENCE [LARGE SCALE GENOMIC DNA]</scope>
    <source>
        <strain evidence="10 11">NGTWSNA01</strain>
    </source>
</reference>
<sequence>MPLAAGETFAGYTIVGLLGSGGMGEVYLAQHPRLPRQDALKVLPAMVSADAEYRQRFNREADIAATLWHAHIVGVHDRGEYDGQIWISMDYVEGTDAGRLLTEQHRAGLPPRQVAEVITAVADALDYAHQRNLLHRDVKPANILLSHPAADDQRILLADFGIARRVDDISGLTATNMTVGTVSYAAPEQLMGAQLDGRADQYALAATAFHLLTGSPPFSHSNPAVVISQHLSATPPVIGERRPDLSGADPVLAKALAKDPGDRYERCADFARALANRLATDVLPDGGATQLSTPRASVPVDARTRRGGIRSAVVIPVVLAIFLVAAIAVAAFEFLRADRPEGGPAIQSPTSITQGVRPPPVSESTVVTSTDVVTATTPAVTPASPPPTVIPSPTVTSAPTEELLPAEESPVRMCMEQTGQTRRECRESIRRNNGLPTLP</sequence>
<gene>
    <name evidence="10" type="ORF">NGTWS1702_05890</name>
</gene>
<keyword evidence="3" id="KW-0808">Transferase</keyword>
<keyword evidence="4" id="KW-0547">Nucleotide-binding</keyword>
<dbReference type="EC" id="2.7.11.1" evidence="1"/>
<evidence type="ECO:0000256" key="6">
    <source>
        <dbReference type="ARBA" id="ARBA00022840"/>
    </source>
</evidence>
<dbReference type="InterPro" id="IPR000719">
    <property type="entry name" value="Prot_kinase_dom"/>
</dbReference>
<keyword evidence="5" id="KW-0418">Kinase</keyword>
<evidence type="ECO:0000256" key="5">
    <source>
        <dbReference type="ARBA" id="ARBA00022777"/>
    </source>
</evidence>
<dbReference type="Gene3D" id="1.10.510.10">
    <property type="entry name" value="Transferase(Phosphotransferase) domain 1"/>
    <property type="match status" value="1"/>
</dbReference>
<name>A0ABQ4V5Y3_9MYCO</name>
<dbReference type="InterPro" id="IPR008271">
    <property type="entry name" value="Ser/Thr_kinase_AS"/>
</dbReference>
<feature type="region of interest" description="Disordered" evidence="7">
    <location>
        <begin position="377"/>
        <end position="439"/>
    </location>
</feature>
<evidence type="ECO:0000256" key="2">
    <source>
        <dbReference type="ARBA" id="ARBA00022527"/>
    </source>
</evidence>
<evidence type="ECO:0000256" key="1">
    <source>
        <dbReference type="ARBA" id="ARBA00012513"/>
    </source>
</evidence>
<keyword evidence="8" id="KW-0812">Transmembrane</keyword>
<keyword evidence="11" id="KW-1185">Reference proteome</keyword>
<evidence type="ECO:0000313" key="10">
    <source>
        <dbReference type="EMBL" id="GJF10315.1"/>
    </source>
</evidence>
<dbReference type="PROSITE" id="PS00108">
    <property type="entry name" value="PROTEIN_KINASE_ST"/>
    <property type="match status" value="1"/>
</dbReference>
<dbReference type="PROSITE" id="PS50011">
    <property type="entry name" value="PROTEIN_KINASE_DOM"/>
    <property type="match status" value="1"/>
</dbReference>
<dbReference type="PANTHER" id="PTHR43289:SF6">
    <property type="entry name" value="SERINE_THREONINE-PROTEIN KINASE NEKL-3"/>
    <property type="match status" value="1"/>
</dbReference>
<dbReference type="PANTHER" id="PTHR43289">
    <property type="entry name" value="MITOGEN-ACTIVATED PROTEIN KINASE KINASE KINASE 20-RELATED"/>
    <property type="match status" value="1"/>
</dbReference>
<evidence type="ECO:0000313" key="11">
    <source>
        <dbReference type="Proteomes" id="UP001060504"/>
    </source>
</evidence>
<proteinExistence type="predicted"/>
<keyword evidence="8" id="KW-1133">Transmembrane helix</keyword>
<dbReference type="SMART" id="SM00220">
    <property type="entry name" value="S_TKc"/>
    <property type="match status" value="1"/>
</dbReference>
<organism evidence="10 11">
    <name type="scientific">Mycolicibacterium cyprinidarum</name>
    <dbReference type="NCBI Taxonomy" id="2860311"/>
    <lineage>
        <taxon>Bacteria</taxon>
        <taxon>Bacillati</taxon>
        <taxon>Actinomycetota</taxon>
        <taxon>Actinomycetes</taxon>
        <taxon>Mycobacteriales</taxon>
        <taxon>Mycobacteriaceae</taxon>
        <taxon>Mycolicibacterium</taxon>
    </lineage>
</organism>
<protein>
    <recommendedName>
        <fullName evidence="1">non-specific serine/threonine protein kinase</fullName>
        <ecNumber evidence="1">2.7.11.1</ecNumber>
    </recommendedName>
</protein>
<dbReference type="CDD" id="cd14014">
    <property type="entry name" value="STKc_PknB_like"/>
    <property type="match status" value="1"/>
</dbReference>
<dbReference type="Pfam" id="PF00069">
    <property type="entry name" value="Pkinase"/>
    <property type="match status" value="1"/>
</dbReference>
<feature type="region of interest" description="Disordered" evidence="7">
    <location>
        <begin position="340"/>
        <end position="364"/>
    </location>
</feature>